<accession>A0A2G4EYL3</accession>
<dbReference type="RefSeq" id="WP_096831542.1">
    <property type="nucleotide sequence ID" value="NZ_NXIB02000088.1"/>
</dbReference>
<dbReference type="Proteomes" id="UP000226442">
    <property type="component" value="Unassembled WGS sequence"/>
</dbReference>
<keyword evidence="1" id="KW-0812">Transmembrane</keyword>
<reference evidence="2" key="1">
    <citation type="submission" date="2017-10" db="EMBL/GenBank/DDBJ databases">
        <title>Draft genome sequence of the planktic cyanobacteria Tychonema bourrellyi isolated from alpine lentic freshwater.</title>
        <authorList>
            <person name="Tett A."/>
            <person name="Armanini F."/>
            <person name="Asnicar F."/>
            <person name="Boscaini A."/>
            <person name="Pasolli E."/>
            <person name="Zolfo M."/>
            <person name="Donati C."/>
            <person name="Salmaso N."/>
            <person name="Segata N."/>
        </authorList>
    </citation>
    <scope>NUCLEOTIDE SEQUENCE</scope>
    <source>
        <strain evidence="2">FEM_GT703</strain>
    </source>
</reference>
<comment type="caution">
    <text evidence="2">The sequence shown here is derived from an EMBL/GenBank/DDBJ whole genome shotgun (WGS) entry which is preliminary data.</text>
</comment>
<keyword evidence="1" id="KW-1133">Transmembrane helix</keyword>
<organism evidence="2 3">
    <name type="scientific">Tychonema bourrellyi FEM_GT703</name>
    <dbReference type="NCBI Taxonomy" id="2040638"/>
    <lineage>
        <taxon>Bacteria</taxon>
        <taxon>Bacillati</taxon>
        <taxon>Cyanobacteriota</taxon>
        <taxon>Cyanophyceae</taxon>
        <taxon>Oscillatoriophycideae</taxon>
        <taxon>Oscillatoriales</taxon>
        <taxon>Microcoleaceae</taxon>
        <taxon>Tychonema</taxon>
    </lineage>
</organism>
<keyword evidence="1" id="KW-0472">Membrane</keyword>
<sequence length="102" mass="11528">MTLSEMGYFIFLYAIALYARSVIRNKKGRSLLMREGRSVIRNNKGRSVSVESSYSLVFGVKGDRSFILGDRNSCNHRTGMVEMDKIVSKKEVGLIKGNPTYK</sequence>
<dbReference type="AlphaFoldDB" id="A0A2G4EYL3"/>
<evidence type="ECO:0000313" key="3">
    <source>
        <dbReference type="Proteomes" id="UP000226442"/>
    </source>
</evidence>
<protein>
    <submittedName>
        <fullName evidence="2">Uncharacterized protein</fullName>
    </submittedName>
</protein>
<evidence type="ECO:0000313" key="2">
    <source>
        <dbReference type="EMBL" id="PHX54619.1"/>
    </source>
</evidence>
<feature type="transmembrane region" description="Helical" evidence="1">
    <location>
        <begin position="6"/>
        <end position="23"/>
    </location>
</feature>
<keyword evidence="3" id="KW-1185">Reference proteome</keyword>
<proteinExistence type="predicted"/>
<name>A0A2G4EYL3_9CYAN</name>
<dbReference type="EMBL" id="NXIB02000088">
    <property type="protein sequence ID" value="PHX54619.1"/>
    <property type="molecule type" value="Genomic_DNA"/>
</dbReference>
<evidence type="ECO:0000256" key="1">
    <source>
        <dbReference type="SAM" id="Phobius"/>
    </source>
</evidence>
<gene>
    <name evidence="2" type="ORF">CP500_015180</name>
</gene>